<reference evidence="2 3" key="1">
    <citation type="submission" date="2023-09" db="EMBL/GenBank/DDBJ databases">
        <authorList>
            <person name="Wang M."/>
        </authorList>
    </citation>
    <scope>NUCLEOTIDE SEQUENCE [LARGE SCALE GENOMIC DNA]</scope>
    <source>
        <strain evidence="2">GT-2023</strain>
        <tissue evidence="2">Liver</tissue>
    </source>
</reference>
<protein>
    <submittedName>
        <fullName evidence="2">Uncharacterized protein</fullName>
    </submittedName>
</protein>
<dbReference type="Pfam" id="PF14946">
    <property type="entry name" value="DUF4501"/>
    <property type="match status" value="1"/>
</dbReference>
<dbReference type="PANTHER" id="PTHR16247">
    <property type="entry name" value="RIKEN CDNA 9430015G10 GENE"/>
    <property type="match status" value="1"/>
</dbReference>
<keyword evidence="1" id="KW-0812">Transmembrane</keyword>
<organism evidence="2 3">
    <name type="scientific">Cirrhinus molitorella</name>
    <name type="common">mud carp</name>
    <dbReference type="NCBI Taxonomy" id="172907"/>
    <lineage>
        <taxon>Eukaryota</taxon>
        <taxon>Metazoa</taxon>
        <taxon>Chordata</taxon>
        <taxon>Craniata</taxon>
        <taxon>Vertebrata</taxon>
        <taxon>Euteleostomi</taxon>
        <taxon>Actinopterygii</taxon>
        <taxon>Neopterygii</taxon>
        <taxon>Teleostei</taxon>
        <taxon>Ostariophysi</taxon>
        <taxon>Cypriniformes</taxon>
        <taxon>Cyprinidae</taxon>
        <taxon>Labeoninae</taxon>
        <taxon>Labeonini</taxon>
        <taxon>Cirrhinus</taxon>
    </lineage>
</organism>
<dbReference type="Proteomes" id="UP001558613">
    <property type="component" value="Unassembled WGS sequence"/>
</dbReference>
<keyword evidence="1" id="KW-0472">Membrane</keyword>
<evidence type="ECO:0000256" key="1">
    <source>
        <dbReference type="SAM" id="Phobius"/>
    </source>
</evidence>
<proteinExistence type="predicted"/>
<feature type="transmembrane region" description="Helical" evidence="1">
    <location>
        <begin position="20"/>
        <end position="38"/>
    </location>
</feature>
<name>A0ABR3N6S4_9TELE</name>
<dbReference type="EMBL" id="JAYMGO010000006">
    <property type="protein sequence ID" value="KAL1272591.1"/>
    <property type="molecule type" value="Genomic_DNA"/>
</dbReference>
<accession>A0ABR3N6S4</accession>
<dbReference type="PANTHER" id="PTHR16247:SF0">
    <property type="entry name" value="RIKEN CDNA 9430015G10 GENE"/>
    <property type="match status" value="1"/>
</dbReference>
<dbReference type="InterPro" id="IPR027888">
    <property type="entry name" value="DUF4501"/>
</dbReference>
<keyword evidence="1" id="KW-1133">Transmembrane helix</keyword>
<gene>
    <name evidence="2" type="ORF">QQF64_028453</name>
</gene>
<evidence type="ECO:0000313" key="2">
    <source>
        <dbReference type="EMBL" id="KAL1272591.1"/>
    </source>
</evidence>
<comment type="caution">
    <text evidence="2">The sequence shown here is derived from an EMBL/GenBank/DDBJ whole genome shotgun (WGS) entry which is preliminary data.</text>
</comment>
<evidence type="ECO:0000313" key="3">
    <source>
        <dbReference type="Proteomes" id="UP001558613"/>
    </source>
</evidence>
<sequence length="210" mass="22979">MILRQPSDTLKLALQRSNLIMSTVYFILSAALFVLEIPETKALLENPNDCCERIKRMNETCVNITLCDPGLLQVQENSTTFCVSCDSTEQGNSTLLNDTRTSHILVPLITVIGGPGVAASVLLGTLLISLGLILSVASFFYLKRSNRLPGVFYRRNKAFIFQPSETAVMIPEATSSVRKPRYVRRERPSATSTSSSATVATGAVTKVYNV</sequence>
<keyword evidence="3" id="KW-1185">Reference proteome</keyword>
<feature type="transmembrane region" description="Helical" evidence="1">
    <location>
        <begin position="117"/>
        <end position="142"/>
    </location>
</feature>